<dbReference type="AlphaFoldDB" id="A0A1I2ACG2"/>
<dbReference type="InterPro" id="IPR009078">
    <property type="entry name" value="Ferritin-like_SF"/>
</dbReference>
<feature type="transmembrane region" description="Helical" evidence="1">
    <location>
        <begin position="178"/>
        <end position="197"/>
    </location>
</feature>
<dbReference type="STRING" id="54.SAMN02745121_04170"/>
<accession>A0A1I2ACG2</accession>
<evidence type="ECO:0000256" key="1">
    <source>
        <dbReference type="SAM" id="Phobius"/>
    </source>
</evidence>
<gene>
    <name evidence="2" type="ORF">SAMN02745121_04170</name>
</gene>
<proteinExistence type="predicted"/>
<organism evidence="2 3">
    <name type="scientific">Nannocystis exedens</name>
    <dbReference type="NCBI Taxonomy" id="54"/>
    <lineage>
        <taxon>Bacteria</taxon>
        <taxon>Pseudomonadati</taxon>
        <taxon>Myxococcota</taxon>
        <taxon>Polyangia</taxon>
        <taxon>Nannocystales</taxon>
        <taxon>Nannocystaceae</taxon>
        <taxon>Nannocystis</taxon>
    </lineage>
</organism>
<dbReference type="EMBL" id="FOMX01000013">
    <property type="protein sequence ID" value="SFE41228.1"/>
    <property type="molecule type" value="Genomic_DNA"/>
</dbReference>
<dbReference type="SUPFAM" id="SSF47240">
    <property type="entry name" value="Ferritin-like"/>
    <property type="match status" value="1"/>
</dbReference>
<evidence type="ECO:0000313" key="3">
    <source>
        <dbReference type="Proteomes" id="UP000199400"/>
    </source>
</evidence>
<name>A0A1I2ACG2_9BACT</name>
<keyword evidence="1" id="KW-1133">Transmembrane helix</keyword>
<keyword evidence="3" id="KW-1185">Reference proteome</keyword>
<dbReference type="Proteomes" id="UP000199400">
    <property type="component" value="Unassembled WGS sequence"/>
</dbReference>
<feature type="transmembrane region" description="Helical" evidence="1">
    <location>
        <begin position="118"/>
        <end position="135"/>
    </location>
</feature>
<evidence type="ECO:0000313" key="2">
    <source>
        <dbReference type="EMBL" id="SFE41228.1"/>
    </source>
</evidence>
<evidence type="ECO:0008006" key="4">
    <source>
        <dbReference type="Google" id="ProtNLM"/>
    </source>
</evidence>
<keyword evidence="1" id="KW-0472">Membrane</keyword>
<protein>
    <recommendedName>
        <fullName evidence="4">Ferritin-like domain-containing protein</fullName>
    </recommendedName>
</protein>
<keyword evidence="1" id="KW-0812">Transmembrane</keyword>
<reference evidence="3" key="1">
    <citation type="submission" date="2016-10" db="EMBL/GenBank/DDBJ databases">
        <authorList>
            <person name="Varghese N."/>
            <person name="Submissions S."/>
        </authorList>
    </citation>
    <scope>NUCLEOTIDE SEQUENCE [LARGE SCALE GENOMIC DNA]</scope>
    <source>
        <strain evidence="3">ATCC 25963</strain>
    </source>
</reference>
<sequence length="243" mass="26832">MWSPWRRHFEDNARRPLPAIAAEGVPEAWRAPLVRSLAIFQVGESGEGRIVREVERSRLAGIDADYRAALKLFVKEEGRHARILAAMVRALGGSLRRTTWTDHLFVGGRRLLGLRLKLLVLLAAEVIGISFYGLLAERLQNDCPIGQALREICGDEEAHLEFHAAFFRGQTTSPWRRAVFSAAWFSVAAAACAVVLVDHRPTLRALAIEGAPRRLWGLVTTVRRRVCGGEVVAPADARASVTA</sequence>